<accession>A0A644TV81</accession>
<comment type="caution">
    <text evidence="2">The sequence shown here is derived from an EMBL/GenBank/DDBJ whole genome shotgun (WGS) entry which is preliminary data.</text>
</comment>
<protein>
    <recommendedName>
        <fullName evidence="1">Histidine kinase domain-containing protein</fullName>
    </recommendedName>
</protein>
<evidence type="ECO:0000313" key="2">
    <source>
        <dbReference type="EMBL" id="MPL70102.1"/>
    </source>
</evidence>
<gene>
    <name evidence="2" type="ORF">SDC9_15853</name>
</gene>
<dbReference type="SUPFAM" id="SSF55874">
    <property type="entry name" value="ATPase domain of HSP90 chaperone/DNA topoisomerase II/histidine kinase"/>
    <property type="match status" value="1"/>
</dbReference>
<sequence length="182" mass="20613">MKDLSLHVMDLLQNSTVVDSSIITLDIKDSIKENIFKFTITDDGRGMSKEFLSKVTDPYSTTRTTRKVGLGLPLIKMNSEHCGGGFEIESTLGKGTKLTFWFEHNHLDRPPMGDLAGVFVLTIAQNEAIRFKLNYQTDVDTFEFDTLEVKEALDGMSLNNMDIIKMLREMIEENLKEIKAND</sequence>
<dbReference type="AlphaFoldDB" id="A0A644TV81"/>
<evidence type="ECO:0000259" key="1">
    <source>
        <dbReference type="PROSITE" id="PS50109"/>
    </source>
</evidence>
<dbReference type="EMBL" id="VSSQ01000051">
    <property type="protein sequence ID" value="MPL70102.1"/>
    <property type="molecule type" value="Genomic_DNA"/>
</dbReference>
<organism evidence="2">
    <name type="scientific">bioreactor metagenome</name>
    <dbReference type="NCBI Taxonomy" id="1076179"/>
    <lineage>
        <taxon>unclassified sequences</taxon>
        <taxon>metagenomes</taxon>
        <taxon>ecological metagenomes</taxon>
    </lineage>
</organism>
<dbReference type="GO" id="GO:0016772">
    <property type="term" value="F:transferase activity, transferring phosphorus-containing groups"/>
    <property type="evidence" value="ECO:0007669"/>
    <property type="project" value="InterPro"/>
</dbReference>
<dbReference type="Gene3D" id="3.30.565.10">
    <property type="entry name" value="Histidine kinase-like ATPase, C-terminal domain"/>
    <property type="match status" value="1"/>
</dbReference>
<dbReference type="InterPro" id="IPR005467">
    <property type="entry name" value="His_kinase_dom"/>
</dbReference>
<dbReference type="InterPro" id="IPR036890">
    <property type="entry name" value="HATPase_C_sf"/>
</dbReference>
<name>A0A644TV81_9ZZZZ</name>
<dbReference type="PRINTS" id="PR00344">
    <property type="entry name" value="BCTRLSENSOR"/>
</dbReference>
<dbReference type="Pfam" id="PF02518">
    <property type="entry name" value="HATPase_c"/>
    <property type="match status" value="1"/>
</dbReference>
<dbReference type="InterPro" id="IPR004358">
    <property type="entry name" value="Sig_transdc_His_kin-like_C"/>
</dbReference>
<proteinExistence type="predicted"/>
<feature type="domain" description="Histidine kinase" evidence="1">
    <location>
        <begin position="1"/>
        <end position="106"/>
    </location>
</feature>
<dbReference type="InterPro" id="IPR003594">
    <property type="entry name" value="HATPase_dom"/>
</dbReference>
<dbReference type="SMART" id="SM00387">
    <property type="entry name" value="HATPase_c"/>
    <property type="match status" value="1"/>
</dbReference>
<dbReference type="PROSITE" id="PS50109">
    <property type="entry name" value="HIS_KIN"/>
    <property type="match status" value="1"/>
</dbReference>
<reference evidence="2" key="1">
    <citation type="submission" date="2019-08" db="EMBL/GenBank/DDBJ databases">
        <authorList>
            <person name="Kucharzyk K."/>
            <person name="Murdoch R.W."/>
            <person name="Higgins S."/>
            <person name="Loffler F."/>
        </authorList>
    </citation>
    <scope>NUCLEOTIDE SEQUENCE</scope>
</reference>